<sequence>MLDFLIPVLVTGIQPDQVLGLKELPAQTRRCWFSVTSTEMREEERPRPCDPFPTACFL</sequence>
<reference evidence="1 2" key="1">
    <citation type="submission" date="2019-06" db="EMBL/GenBank/DDBJ databases">
        <authorList>
            <person name="Le Quere A."/>
            <person name="Colella S."/>
        </authorList>
    </citation>
    <scope>NUCLEOTIDE SEQUENCE [LARGE SCALE GENOMIC DNA]</scope>
    <source>
        <strain evidence="1">EmedicaeMD41</strain>
    </source>
</reference>
<accession>A0A508X4I9</accession>
<dbReference type="EMBL" id="CABFNB010000139">
    <property type="protein sequence ID" value="VTZ64704.1"/>
    <property type="molecule type" value="Genomic_DNA"/>
</dbReference>
<name>A0A508X4I9_9HYPH</name>
<dbReference type="Proteomes" id="UP000507954">
    <property type="component" value="Unassembled WGS sequence"/>
</dbReference>
<gene>
    <name evidence="1" type="ORF">EMEDMD4_70007</name>
</gene>
<dbReference type="AlphaFoldDB" id="A0A508X4I9"/>
<proteinExistence type="predicted"/>
<evidence type="ECO:0000313" key="2">
    <source>
        <dbReference type="Proteomes" id="UP000507954"/>
    </source>
</evidence>
<evidence type="ECO:0000313" key="1">
    <source>
        <dbReference type="EMBL" id="VTZ64704.1"/>
    </source>
</evidence>
<organism evidence="1 2">
    <name type="scientific">Sinorhizobium medicae</name>
    <dbReference type="NCBI Taxonomy" id="110321"/>
    <lineage>
        <taxon>Bacteria</taxon>
        <taxon>Pseudomonadati</taxon>
        <taxon>Pseudomonadota</taxon>
        <taxon>Alphaproteobacteria</taxon>
        <taxon>Hyphomicrobiales</taxon>
        <taxon>Rhizobiaceae</taxon>
        <taxon>Sinorhizobium/Ensifer group</taxon>
        <taxon>Sinorhizobium</taxon>
    </lineage>
</organism>
<protein>
    <submittedName>
        <fullName evidence="1">Uncharacterized protein</fullName>
    </submittedName>
</protein>